<comment type="function">
    <text evidence="11">Na(+)/H(+) antiporter that extrudes sodium in exchange for external protons.</text>
</comment>
<sequence>MSTPTPPRRTVFLRPSSYREHRTISDVLRTETVGGALLLGAAVLALVLANSPLRELYERVRDFHFGPEALHLHLSIGHWTADGLLAVFFFVAGVELKRELVTGDLRKPSAAILPVVAAVCGMAVPALIYTLINTTGGGEANGWAIPMATDIAFALGVLAVIGTNLPSALRAFLLTLAVVDDLGAIIVIALFYTADLSLLPLGGAVLLLALFWWMQRRRIRGWYLYLPLAVVIWALVHASGIHATVAGVAMGLLVPCLTRAGEQESPAERIEHAIRPWSAGLAVPLFALFSAGVPASPDDLAAVFSNPVGLGIVLGLFLGKSLGVFGGTWLTARFTRAELNRELAWADVMAVSVLAGIGFTVSLLIAELAFTDPGVIAEAKAAVLAGSLISAAVAAILLRLRNNRYRRLWEEENRDDNHDGIPDIYQRFDETGAVVATDGDTAADPGSPAPSRHRPA</sequence>
<keyword evidence="7 11" id="KW-0915">Sodium</keyword>
<evidence type="ECO:0000256" key="5">
    <source>
        <dbReference type="ARBA" id="ARBA00022692"/>
    </source>
</evidence>
<gene>
    <name evidence="11" type="primary">nhaA</name>
    <name evidence="13" type="ORF">FHU37_002553</name>
</gene>
<feature type="transmembrane region" description="Helical" evidence="11">
    <location>
        <begin position="344"/>
        <end position="369"/>
    </location>
</feature>
<keyword evidence="14" id="KW-1185">Reference proteome</keyword>
<comment type="caution">
    <text evidence="13">The sequence shown here is derived from an EMBL/GenBank/DDBJ whole genome shotgun (WGS) entry which is preliminary data.</text>
</comment>
<dbReference type="GO" id="GO:0005886">
    <property type="term" value="C:plasma membrane"/>
    <property type="evidence" value="ECO:0007669"/>
    <property type="project" value="UniProtKB-SubCell"/>
</dbReference>
<comment type="catalytic activity">
    <reaction evidence="11">
        <text>Na(+)(in) + 2 H(+)(out) = Na(+)(out) + 2 H(+)(in)</text>
        <dbReference type="Rhea" id="RHEA:29251"/>
        <dbReference type="ChEBI" id="CHEBI:15378"/>
        <dbReference type="ChEBI" id="CHEBI:29101"/>
    </reaction>
</comment>
<evidence type="ECO:0000256" key="8">
    <source>
        <dbReference type="ARBA" id="ARBA00023065"/>
    </source>
</evidence>
<comment type="similarity">
    <text evidence="11">Belongs to the NhaA Na(+)/H(+) (TC 2.A.33) antiporter family.</text>
</comment>
<accession>A0A852ZWH9</accession>
<evidence type="ECO:0000256" key="4">
    <source>
        <dbReference type="ARBA" id="ARBA00022475"/>
    </source>
</evidence>
<evidence type="ECO:0000256" key="1">
    <source>
        <dbReference type="ARBA" id="ARBA00004429"/>
    </source>
</evidence>
<evidence type="ECO:0000256" key="10">
    <source>
        <dbReference type="ARBA" id="ARBA00023201"/>
    </source>
</evidence>
<keyword evidence="9 11" id="KW-0472">Membrane</keyword>
<dbReference type="PANTHER" id="PTHR30341">
    <property type="entry name" value="SODIUM ION/PROTON ANTIPORTER NHAA-RELATED"/>
    <property type="match status" value="1"/>
</dbReference>
<protein>
    <recommendedName>
        <fullName evidence="11">Na(+)/H(+) antiporter NhaA</fullName>
    </recommendedName>
    <alternativeName>
        <fullName evidence="11">Sodium/proton antiporter NhaA</fullName>
    </alternativeName>
</protein>
<dbReference type="GO" id="GO:0015385">
    <property type="term" value="F:sodium:proton antiporter activity"/>
    <property type="evidence" value="ECO:0007669"/>
    <property type="project" value="UniProtKB-UniRule"/>
</dbReference>
<keyword evidence="2 11" id="KW-0813">Transport</keyword>
<feature type="transmembrane region" description="Helical" evidence="11">
    <location>
        <begin position="27"/>
        <end position="49"/>
    </location>
</feature>
<dbReference type="AlphaFoldDB" id="A0A852ZWH9"/>
<feature type="transmembrane region" description="Helical" evidence="11">
    <location>
        <begin position="172"/>
        <end position="192"/>
    </location>
</feature>
<dbReference type="InterPro" id="IPR023171">
    <property type="entry name" value="Na/H_antiporter_dom_sf"/>
</dbReference>
<dbReference type="RefSeq" id="WP_179814318.1">
    <property type="nucleotide sequence ID" value="NZ_JACBZD010000001.1"/>
</dbReference>
<dbReference type="Proteomes" id="UP000567795">
    <property type="component" value="Unassembled WGS sequence"/>
</dbReference>
<dbReference type="GO" id="GO:0006885">
    <property type="term" value="P:regulation of pH"/>
    <property type="evidence" value="ECO:0007669"/>
    <property type="project" value="UniProtKB-UniRule"/>
</dbReference>
<organism evidence="13 14">
    <name type="scientific">Allostreptomyces psammosilenae</name>
    <dbReference type="NCBI Taxonomy" id="1892865"/>
    <lineage>
        <taxon>Bacteria</taxon>
        <taxon>Bacillati</taxon>
        <taxon>Actinomycetota</taxon>
        <taxon>Actinomycetes</taxon>
        <taxon>Kitasatosporales</taxon>
        <taxon>Streptomycetaceae</taxon>
        <taxon>Allostreptomyces</taxon>
    </lineage>
</organism>
<evidence type="ECO:0000256" key="12">
    <source>
        <dbReference type="SAM" id="MobiDB-lite"/>
    </source>
</evidence>
<feature type="transmembrane region" description="Helical" evidence="11">
    <location>
        <begin position="69"/>
        <end position="91"/>
    </location>
</feature>
<evidence type="ECO:0000256" key="3">
    <source>
        <dbReference type="ARBA" id="ARBA00022449"/>
    </source>
</evidence>
<evidence type="ECO:0000256" key="9">
    <source>
        <dbReference type="ARBA" id="ARBA00023136"/>
    </source>
</evidence>
<keyword evidence="4 11" id="KW-1003">Cell membrane</keyword>
<dbReference type="HAMAP" id="MF_01844">
    <property type="entry name" value="NhaA"/>
    <property type="match status" value="1"/>
</dbReference>
<evidence type="ECO:0000313" key="14">
    <source>
        <dbReference type="Proteomes" id="UP000567795"/>
    </source>
</evidence>
<keyword evidence="5 11" id="KW-0812">Transmembrane</keyword>
<name>A0A852ZWH9_9ACTN</name>
<evidence type="ECO:0000256" key="11">
    <source>
        <dbReference type="HAMAP-Rule" id="MF_01844"/>
    </source>
</evidence>
<feature type="transmembrane region" description="Helical" evidence="11">
    <location>
        <begin position="198"/>
        <end position="214"/>
    </location>
</feature>
<evidence type="ECO:0000256" key="2">
    <source>
        <dbReference type="ARBA" id="ARBA00022448"/>
    </source>
</evidence>
<dbReference type="Gene3D" id="1.20.1530.10">
    <property type="entry name" value="Na+/H+ antiporter like domain"/>
    <property type="match status" value="1"/>
</dbReference>
<dbReference type="PANTHER" id="PTHR30341:SF0">
    <property type="entry name" value="NA(+)_H(+) ANTIPORTER NHAA"/>
    <property type="match status" value="1"/>
</dbReference>
<evidence type="ECO:0000256" key="7">
    <source>
        <dbReference type="ARBA" id="ARBA00023053"/>
    </source>
</evidence>
<feature type="region of interest" description="Disordered" evidence="12">
    <location>
        <begin position="437"/>
        <end position="456"/>
    </location>
</feature>
<feature type="transmembrane region" description="Helical" evidence="11">
    <location>
        <begin position="381"/>
        <end position="400"/>
    </location>
</feature>
<comment type="subcellular location">
    <subcellularLocation>
        <location evidence="1">Cell inner membrane</location>
        <topology evidence="1">Multi-pass membrane protein</topology>
    </subcellularLocation>
    <subcellularLocation>
        <location evidence="11">Cell membrane</location>
        <topology evidence="11">Multi-pass membrane protein</topology>
    </subcellularLocation>
</comment>
<feature type="transmembrane region" description="Helical" evidence="11">
    <location>
        <begin position="308"/>
        <end position="332"/>
    </location>
</feature>
<dbReference type="Pfam" id="PF06965">
    <property type="entry name" value="Na_H_antiport_1"/>
    <property type="match status" value="1"/>
</dbReference>
<proteinExistence type="inferred from homology"/>
<keyword evidence="8 11" id="KW-0406">Ion transport</keyword>
<keyword evidence="10 11" id="KW-0739">Sodium transport</keyword>
<keyword evidence="6 11" id="KW-1133">Transmembrane helix</keyword>
<feature type="transmembrane region" description="Helical" evidence="11">
    <location>
        <begin position="144"/>
        <end position="165"/>
    </location>
</feature>
<reference evidence="13 14" key="1">
    <citation type="submission" date="2020-07" db="EMBL/GenBank/DDBJ databases">
        <title>Sequencing the genomes of 1000 actinobacteria strains.</title>
        <authorList>
            <person name="Klenk H.-P."/>
        </authorList>
    </citation>
    <scope>NUCLEOTIDE SEQUENCE [LARGE SCALE GENOMIC DNA]</scope>
    <source>
        <strain evidence="13 14">DSM 42178</strain>
    </source>
</reference>
<evidence type="ECO:0000256" key="6">
    <source>
        <dbReference type="ARBA" id="ARBA00022989"/>
    </source>
</evidence>
<dbReference type="EMBL" id="JACBZD010000001">
    <property type="protein sequence ID" value="NYI05610.1"/>
    <property type="molecule type" value="Genomic_DNA"/>
</dbReference>
<evidence type="ECO:0000313" key="13">
    <source>
        <dbReference type="EMBL" id="NYI05610.1"/>
    </source>
</evidence>
<feature type="transmembrane region" description="Helical" evidence="11">
    <location>
        <begin position="111"/>
        <end position="132"/>
    </location>
</feature>
<keyword evidence="3 11" id="KW-0050">Antiport</keyword>
<dbReference type="InterPro" id="IPR004670">
    <property type="entry name" value="NhaA"/>
</dbReference>
<feature type="transmembrane region" description="Helical" evidence="11">
    <location>
        <begin position="221"/>
        <end position="238"/>
    </location>
</feature>
<dbReference type="NCBIfam" id="TIGR00773">
    <property type="entry name" value="NhaA"/>
    <property type="match status" value="1"/>
</dbReference>